<name>A0AAP0FA16_9MAGN</name>
<evidence type="ECO:0000313" key="1">
    <source>
        <dbReference type="EMBL" id="KAK9105152.1"/>
    </source>
</evidence>
<comment type="caution">
    <text evidence="1">The sequence shown here is derived from an EMBL/GenBank/DDBJ whole genome shotgun (WGS) entry which is preliminary data.</text>
</comment>
<dbReference type="EMBL" id="JBBNAG010000009">
    <property type="protein sequence ID" value="KAK9105152.1"/>
    <property type="molecule type" value="Genomic_DNA"/>
</dbReference>
<dbReference type="Proteomes" id="UP001419268">
    <property type="component" value="Unassembled WGS sequence"/>
</dbReference>
<keyword evidence="2" id="KW-1185">Reference proteome</keyword>
<proteinExistence type="predicted"/>
<protein>
    <submittedName>
        <fullName evidence="1">Uncharacterized protein</fullName>
    </submittedName>
</protein>
<reference evidence="1 2" key="1">
    <citation type="submission" date="2024-01" db="EMBL/GenBank/DDBJ databases">
        <title>Genome assemblies of Stephania.</title>
        <authorList>
            <person name="Yang L."/>
        </authorList>
    </citation>
    <scope>NUCLEOTIDE SEQUENCE [LARGE SCALE GENOMIC DNA]</scope>
    <source>
        <strain evidence="1">JXDWG</strain>
        <tissue evidence="1">Leaf</tissue>
    </source>
</reference>
<accession>A0AAP0FA16</accession>
<organism evidence="1 2">
    <name type="scientific">Stephania cephalantha</name>
    <dbReference type="NCBI Taxonomy" id="152367"/>
    <lineage>
        <taxon>Eukaryota</taxon>
        <taxon>Viridiplantae</taxon>
        <taxon>Streptophyta</taxon>
        <taxon>Embryophyta</taxon>
        <taxon>Tracheophyta</taxon>
        <taxon>Spermatophyta</taxon>
        <taxon>Magnoliopsida</taxon>
        <taxon>Ranunculales</taxon>
        <taxon>Menispermaceae</taxon>
        <taxon>Menispermoideae</taxon>
        <taxon>Cissampelideae</taxon>
        <taxon>Stephania</taxon>
    </lineage>
</organism>
<sequence>MHTTCLGRSAQQTTAHVLSLTHCRLAGDLSTDSCEDDTLPIMFPTLPYSLS</sequence>
<evidence type="ECO:0000313" key="2">
    <source>
        <dbReference type="Proteomes" id="UP001419268"/>
    </source>
</evidence>
<gene>
    <name evidence="1" type="ORF">Scep_021996</name>
</gene>
<dbReference type="AlphaFoldDB" id="A0AAP0FA16"/>